<dbReference type="PANTHER" id="PTHR10529">
    <property type="entry name" value="AP COMPLEX SUBUNIT MU"/>
    <property type="match status" value="1"/>
</dbReference>
<dbReference type="GO" id="GO:0016192">
    <property type="term" value="P:vesicle-mediated transport"/>
    <property type="evidence" value="ECO:0007669"/>
    <property type="project" value="InterPro"/>
</dbReference>
<organism evidence="6 7">
    <name type="scientific">Camelus dromedarius</name>
    <name type="common">Dromedary</name>
    <name type="synonym">Arabian camel</name>
    <dbReference type="NCBI Taxonomy" id="9838"/>
    <lineage>
        <taxon>Eukaryota</taxon>
        <taxon>Metazoa</taxon>
        <taxon>Chordata</taxon>
        <taxon>Craniata</taxon>
        <taxon>Vertebrata</taxon>
        <taxon>Euteleostomi</taxon>
        <taxon>Mammalia</taxon>
        <taxon>Eutheria</taxon>
        <taxon>Laurasiatheria</taxon>
        <taxon>Artiodactyla</taxon>
        <taxon>Tylopoda</taxon>
        <taxon>Camelidae</taxon>
        <taxon>Camelus</taxon>
    </lineage>
</organism>
<dbReference type="InterPro" id="IPR050431">
    <property type="entry name" value="Adaptor_comp_med_subunit"/>
</dbReference>
<dbReference type="AlphaFoldDB" id="A0A5N4C502"/>
<dbReference type="GO" id="GO:0030131">
    <property type="term" value="C:clathrin adaptor complex"/>
    <property type="evidence" value="ECO:0007669"/>
    <property type="project" value="InterPro"/>
</dbReference>
<dbReference type="PROSITE" id="PS51072">
    <property type="entry name" value="MHD"/>
    <property type="match status" value="1"/>
</dbReference>
<evidence type="ECO:0000256" key="1">
    <source>
        <dbReference type="ARBA" id="ARBA00004308"/>
    </source>
</evidence>
<dbReference type="PRINTS" id="PR00314">
    <property type="entry name" value="CLATHRINADPT"/>
</dbReference>
<keyword evidence="3" id="KW-0653">Protein transport</keyword>
<dbReference type="InterPro" id="IPR028565">
    <property type="entry name" value="MHD"/>
</dbReference>
<accession>A0A5N4C502</accession>
<feature type="domain" description="MHD" evidence="5">
    <location>
        <begin position="1"/>
        <end position="138"/>
    </location>
</feature>
<reference evidence="6 7" key="1">
    <citation type="journal article" date="2019" name="Mol. Ecol. Resour.">
        <title>Improving Illumina assemblies with Hi-C and long reads: an example with the North African dromedary.</title>
        <authorList>
            <person name="Elbers J.P."/>
            <person name="Rogers M.F."/>
            <person name="Perelman P.L."/>
            <person name="Proskuryakova A.A."/>
            <person name="Serdyukova N.A."/>
            <person name="Johnson W.E."/>
            <person name="Horin P."/>
            <person name="Corander J."/>
            <person name="Murphy D."/>
            <person name="Burger P.A."/>
        </authorList>
    </citation>
    <scope>NUCLEOTIDE SEQUENCE [LARGE SCALE GENOMIC DNA]</scope>
    <source>
        <strain evidence="6">Drom800</strain>
        <tissue evidence="6">Blood</tissue>
    </source>
</reference>
<evidence type="ECO:0000259" key="5">
    <source>
        <dbReference type="PROSITE" id="PS51072"/>
    </source>
</evidence>
<dbReference type="Pfam" id="PF00928">
    <property type="entry name" value="Adap_comp_sub"/>
    <property type="match status" value="1"/>
</dbReference>
<evidence type="ECO:0000256" key="2">
    <source>
        <dbReference type="ARBA" id="ARBA00022448"/>
    </source>
</evidence>
<keyword evidence="7" id="KW-1185">Reference proteome</keyword>
<evidence type="ECO:0000256" key="3">
    <source>
        <dbReference type="ARBA" id="ARBA00022927"/>
    </source>
</evidence>
<dbReference type="SUPFAM" id="SSF49447">
    <property type="entry name" value="Second domain of Mu2 adaptin subunit (ap50) of ap2 adaptor"/>
    <property type="match status" value="1"/>
</dbReference>
<protein>
    <submittedName>
        <fullName evidence="6">AP-1 complex subunit mu-2</fullName>
    </submittedName>
</protein>
<proteinExistence type="predicted"/>
<dbReference type="InterPro" id="IPR001392">
    <property type="entry name" value="Clathrin_mu"/>
</dbReference>
<dbReference type="GO" id="GO:0012505">
    <property type="term" value="C:endomembrane system"/>
    <property type="evidence" value="ECO:0007669"/>
    <property type="project" value="UniProtKB-SubCell"/>
</dbReference>
<keyword evidence="4" id="KW-0472">Membrane</keyword>
<keyword evidence="2" id="KW-0813">Transport</keyword>
<dbReference type="Gene3D" id="2.60.40.1170">
    <property type="entry name" value="Mu homology domain, subdomain B"/>
    <property type="match status" value="1"/>
</dbReference>
<dbReference type="EMBL" id="JWIN03000035">
    <property type="protein sequence ID" value="KAB1253993.1"/>
    <property type="molecule type" value="Genomic_DNA"/>
</dbReference>
<dbReference type="InterPro" id="IPR036168">
    <property type="entry name" value="AP2_Mu_C_sf"/>
</dbReference>
<evidence type="ECO:0000313" key="6">
    <source>
        <dbReference type="EMBL" id="KAB1253993.1"/>
    </source>
</evidence>
<gene>
    <name evidence="6" type="ORF">Cadr_000026942</name>
</gene>
<comment type="caution">
    <text evidence="6">The sequence shown here is derived from an EMBL/GenBank/DDBJ whole genome shotgun (WGS) entry which is preliminary data.</text>
</comment>
<evidence type="ECO:0000313" key="7">
    <source>
        <dbReference type="Proteomes" id="UP000299084"/>
    </source>
</evidence>
<sequence length="138" mass="15684">MSYRLSTQVKPLIWTESVIDKFSHSRMEIMVKAKGQFKKQSVAKSVEISVPVPSDADSSRFKTSMGSAKYMLEKNVIIWSIKSFLGGKEYLRRAHFGLPSVEKEEVEGRTPIGVKFEIPYFTVSGIQVRYMKIIEKSG</sequence>
<comment type="subcellular location">
    <subcellularLocation>
        <location evidence="1">Endomembrane system</location>
    </subcellularLocation>
</comment>
<name>A0A5N4C502_CAMDR</name>
<evidence type="ECO:0000256" key="4">
    <source>
        <dbReference type="ARBA" id="ARBA00023136"/>
    </source>
</evidence>
<dbReference type="GO" id="GO:0006886">
    <property type="term" value="P:intracellular protein transport"/>
    <property type="evidence" value="ECO:0007669"/>
    <property type="project" value="InterPro"/>
</dbReference>
<dbReference type="Proteomes" id="UP000299084">
    <property type="component" value="Unassembled WGS sequence"/>
</dbReference>